<sequence length="276" mass="30837">MPVPEVLRIVLLGRYGAGKTASKNTILNKEERPEHTKECMEARGKIDQQEVVIVDTPGLFKSDKNDDVVREIQKSISLAKPGPHVFLFVVNPTDKFTKEQEDTVNIICRKFGRNTPFFTMVLFTFGPHENIENYINSNKVLRDFIMQCNWRYHVFDNNNKDPKQVTDLLQKINNMTERKGESYYTNKMLIDAKTEQEQQQTPKQTPEEKSEKFSQIRNSGLLGTGAGCLLGYLVGGGEMTSTLAAAMGGLAGGILGSTSAGLTIFLTDHIKNVCGK</sequence>
<keyword evidence="8" id="KW-1185">Reference proteome</keyword>
<evidence type="ECO:0000256" key="5">
    <source>
        <dbReference type="SAM" id="Phobius"/>
    </source>
</evidence>
<protein>
    <recommendedName>
        <fullName evidence="6">AIG1-type G domain-containing protein</fullName>
    </recommendedName>
</protein>
<organism evidence="7 8">
    <name type="scientific">Monopterus albus</name>
    <name type="common">Swamp eel</name>
    <dbReference type="NCBI Taxonomy" id="43700"/>
    <lineage>
        <taxon>Eukaryota</taxon>
        <taxon>Metazoa</taxon>
        <taxon>Chordata</taxon>
        <taxon>Craniata</taxon>
        <taxon>Vertebrata</taxon>
        <taxon>Euteleostomi</taxon>
        <taxon>Actinopterygii</taxon>
        <taxon>Neopterygii</taxon>
        <taxon>Teleostei</taxon>
        <taxon>Neoteleostei</taxon>
        <taxon>Acanthomorphata</taxon>
        <taxon>Anabantaria</taxon>
        <taxon>Synbranchiformes</taxon>
        <taxon>Synbranchidae</taxon>
        <taxon>Monopterus</taxon>
    </lineage>
</organism>
<evidence type="ECO:0000256" key="2">
    <source>
        <dbReference type="ARBA" id="ARBA00022741"/>
    </source>
</evidence>
<dbReference type="FunFam" id="3.40.50.300:FF:000366">
    <property type="entry name" value="GTPase, IMAP family member 2"/>
    <property type="match status" value="1"/>
</dbReference>
<evidence type="ECO:0000256" key="4">
    <source>
        <dbReference type="SAM" id="MobiDB-lite"/>
    </source>
</evidence>
<dbReference type="PANTHER" id="PTHR10903">
    <property type="entry name" value="GTPASE, IMAP FAMILY MEMBER-RELATED"/>
    <property type="match status" value="1"/>
</dbReference>
<dbReference type="Ensembl" id="ENSMALT00000029074.1">
    <property type="protein sequence ID" value="ENSMALP00000028556.1"/>
    <property type="gene ID" value="ENSMALG00000019779.1"/>
</dbReference>
<evidence type="ECO:0000313" key="8">
    <source>
        <dbReference type="Proteomes" id="UP000261600"/>
    </source>
</evidence>
<name>A0A3Q3KG93_MONAL</name>
<dbReference type="Pfam" id="PF04548">
    <property type="entry name" value="AIG1"/>
    <property type="match status" value="1"/>
</dbReference>
<comment type="similarity">
    <text evidence="1">Belongs to the TRAFAC class TrmE-Era-EngA-EngB-Septin-like GTPase superfamily. AIG1/Toc34/Toc159-like paraseptin GTPase family. IAN subfamily.</text>
</comment>
<reference evidence="7" key="1">
    <citation type="submission" date="2025-08" db="UniProtKB">
        <authorList>
            <consortium name="Ensembl"/>
        </authorList>
    </citation>
    <scope>IDENTIFICATION</scope>
</reference>
<dbReference type="InterPro" id="IPR027417">
    <property type="entry name" value="P-loop_NTPase"/>
</dbReference>
<proteinExistence type="inferred from homology"/>
<feature type="transmembrane region" description="Helical" evidence="5">
    <location>
        <begin position="243"/>
        <end position="266"/>
    </location>
</feature>
<accession>A0A3Q3KG93</accession>
<keyword evidence="2" id="KW-0547">Nucleotide-binding</keyword>
<evidence type="ECO:0000256" key="1">
    <source>
        <dbReference type="ARBA" id="ARBA00008535"/>
    </source>
</evidence>
<keyword evidence="5" id="KW-1133">Transmembrane helix</keyword>
<reference evidence="7" key="2">
    <citation type="submission" date="2025-09" db="UniProtKB">
        <authorList>
            <consortium name="Ensembl"/>
        </authorList>
    </citation>
    <scope>IDENTIFICATION</scope>
</reference>
<dbReference type="PANTHER" id="PTHR10903:SF186">
    <property type="entry name" value="GTPASE IMAP FAMILY MEMBER 4-LIKE-RELATED"/>
    <property type="match status" value="1"/>
</dbReference>
<feature type="region of interest" description="Disordered" evidence="4">
    <location>
        <begin position="194"/>
        <end position="213"/>
    </location>
</feature>
<dbReference type="InterPro" id="IPR045058">
    <property type="entry name" value="GIMA/IAN/Toc"/>
</dbReference>
<evidence type="ECO:0000259" key="6">
    <source>
        <dbReference type="PROSITE" id="PS51720"/>
    </source>
</evidence>
<dbReference type="STRING" id="43700.ENSMALP00000028556"/>
<dbReference type="Proteomes" id="UP000261600">
    <property type="component" value="Unplaced"/>
</dbReference>
<dbReference type="PROSITE" id="PS51720">
    <property type="entry name" value="G_AIG1"/>
    <property type="match status" value="1"/>
</dbReference>
<dbReference type="AlphaFoldDB" id="A0A3Q3KG93"/>
<dbReference type="SUPFAM" id="SSF52540">
    <property type="entry name" value="P-loop containing nucleoside triphosphate hydrolases"/>
    <property type="match status" value="1"/>
</dbReference>
<evidence type="ECO:0000256" key="3">
    <source>
        <dbReference type="ARBA" id="ARBA00023134"/>
    </source>
</evidence>
<dbReference type="InterPro" id="IPR006703">
    <property type="entry name" value="G_AIG1"/>
</dbReference>
<dbReference type="GO" id="GO:0005525">
    <property type="term" value="F:GTP binding"/>
    <property type="evidence" value="ECO:0007669"/>
    <property type="project" value="UniProtKB-KW"/>
</dbReference>
<keyword evidence="5" id="KW-0812">Transmembrane</keyword>
<keyword evidence="3" id="KW-0342">GTP-binding</keyword>
<keyword evidence="5" id="KW-0472">Membrane</keyword>
<dbReference type="Gene3D" id="3.40.50.300">
    <property type="entry name" value="P-loop containing nucleotide triphosphate hydrolases"/>
    <property type="match status" value="1"/>
</dbReference>
<evidence type="ECO:0000313" key="7">
    <source>
        <dbReference type="Ensembl" id="ENSMALP00000028556.1"/>
    </source>
</evidence>
<feature type="domain" description="AIG1-type G" evidence="6">
    <location>
        <begin position="4"/>
        <end position="193"/>
    </location>
</feature>